<feature type="transmembrane region" description="Helical" evidence="1">
    <location>
        <begin position="40"/>
        <end position="62"/>
    </location>
</feature>
<evidence type="ECO:0000313" key="2">
    <source>
        <dbReference type="Proteomes" id="UP000189704"/>
    </source>
</evidence>
<dbReference type="GeneID" id="103276767"/>
<protein>
    <submittedName>
        <fullName evidence="3">Membrane-spanning 4-domains subfamily A member 4A-like</fullName>
    </submittedName>
</protein>
<keyword evidence="2" id="KW-1185">Reference proteome</keyword>
<reference evidence="3" key="1">
    <citation type="submission" date="2025-08" db="UniProtKB">
        <authorList>
            <consortium name="RefSeq"/>
        </authorList>
    </citation>
    <scope>IDENTIFICATION</scope>
</reference>
<keyword evidence="1" id="KW-1133">Transmembrane helix</keyword>
<dbReference type="STRING" id="1868482.ENSTSYP00000010106"/>
<gene>
    <name evidence="3" type="primary">LOC103276767</name>
</gene>
<proteinExistence type="predicted"/>
<organism evidence="2 3">
    <name type="scientific">Carlito syrichta</name>
    <name type="common">Philippine tarsier</name>
    <name type="synonym">Tarsius syrichta</name>
    <dbReference type="NCBI Taxonomy" id="1868482"/>
    <lineage>
        <taxon>Eukaryota</taxon>
        <taxon>Metazoa</taxon>
        <taxon>Chordata</taxon>
        <taxon>Craniata</taxon>
        <taxon>Vertebrata</taxon>
        <taxon>Euteleostomi</taxon>
        <taxon>Mammalia</taxon>
        <taxon>Eutheria</taxon>
        <taxon>Euarchontoglires</taxon>
        <taxon>Primates</taxon>
        <taxon>Haplorrhini</taxon>
        <taxon>Tarsiiformes</taxon>
        <taxon>Tarsiidae</taxon>
        <taxon>Carlito</taxon>
    </lineage>
</organism>
<dbReference type="OrthoDB" id="10071849at2759"/>
<dbReference type="RefSeq" id="XP_021562743.1">
    <property type="nucleotide sequence ID" value="XM_021707068.1"/>
</dbReference>
<dbReference type="Proteomes" id="UP000189704">
    <property type="component" value="Unplaced"/>
</dbReference>
<evidence type="ECO:0000313" key="3">
    <source>
        <dbReference type="RefSeq" id="XP_021562743.1"/>
    </source>
</evidence>
<keyword evidence="1" id="KW-0472">Membrane</keyword>
<keyword evidence="1" id="KW-0812">Transmembrane</keyword>
<sequence>MEQTPSEADPGVPQLGQPAVLHSYMWKGIREKFLKGEPKVLGIVQVMIALMNLSLGITMSHLKNLSLGITESYLRFGRRLELKLL</sequence>
<dbReference type="AlphaFoldDB" id="A0A3Q0DLU5"/>
<name>A0A3Q0DLU5_CARSF</name>
<dbReference type="KEGG" id="csyr:103276767"/>
<accession>A0A3Q0DLU5</accession>
<evidence type="ECO:0000256" key="1">
    <source>
        <dbReference type="SAM" id="Phobius"/>
    </source>
</evidence>